<dbReference type="OrthoDB" id="330924at2"/>
<accession>M6D8M6</accession>
<dbReference type="RefSeq" id="WP_017810110.1">
    <property type="nucleotide sequence ID" value="NZ_ANIK01000044.1"/>
</dbReference>
<evidence type="ECO:0000313" key="2">
    <source>
        <dbReference type="Proteomes" id="UP000011988"/>
    </source>
</evidence>
<organism evidence="1 2">
    <name type="scientific">Leptospira alstonii serovar Sichuan str. 79601</name>
    <dbReference type="NCBI Taxonomy" id="1218565"/>
    <lineage>
        <taxon>Bacteria</taxon>
        <taxon>Pseudomonadati</taxon>
        <taxon>Spirochaetota</taxon>
        <taxon>Spirochaetia</taxon>
        <taxon>Leptospirales</taxon>
        <taxon>Leptospiraceae</taxon>
        <taxon>Leptospira</taxon>
    </lineage>
</organism>
<comment type="caution">
    <text evidence="1">The sequence shown here is derived from an EMBL/GenBank/DDBJ whole genome shotgun (WGS) entry which is preliminary data.</text>
</comment>
<protein>
    <submittedName>
        <fullName evidence="1">PF06674 domain protein</fullName>
    </submittedName>
</protein>
<sequence length="272" mass="31906">MISYLLRFKRFLFSLIALFCVISLSFAFYFIGGNKILFKQQERNSFHSGFTRSSIVWPGDCDYYARSPEDKEKHPEEICADALNSLRRQLPKDCEYNLSLGEDGLIDFHRLAEYSSDSPIRFFRLSEGEFLGELVCDVSVYNHSFVYFLYDERTIPAKTKVLTFTAYNFEAVSDGVRMTGFESQHIVRFYKPETKEFIAFIKHRGMGDCGRYFRYQLSEKKRPILEEIRAKLECNGMHSYSAEEIPVEWTQYEAPLVFSLLSKILSWVRELE</sequence>
<name>M6D8M6_9LEPT</name>
<gene>
    <name evidence="1" type="ORF">LEP1GSC194_2181</name>
</gene>
<dbReference type="AlphaFoldDB" id="M6D8M6"/>
<reference evidence="1 2" key="1">
    <citation type="submission" date="2013-01" db="EMBL/GenBank/DDBJ databases">
        <authorList>
            <person name="Harkins D.M."/>
            <person name="Durkin A.S."/>
            <person name="Brinkac L.M."/>
            <person name="Haft D.H."/>
            <person name="Selengut J.D."/>
            <person name="Sanka R."/>
            <person name="DePew J."/>
            <person name="Purushe J."/>
            <person name="Galloway R.L."/>
            <person name="Vinetz J.M."/>
            <person name="Sutton G.G."/>
            <person name="Nierman W.C."/>
            <person name="Fouts D.E."/>
        </authorList>
    </citation>
    <scope>NUCLEOTIDE SEQUENCE [LARGE SCALE GENOMIC DNA]</scope>
    <source>
        <strain evidence="1 2">79601</strain>
    </source>
</reference>
<dbReference type="Proteomes" id="UP000011988">
    <property type="component" value="Unassembled WGS sequence"/>
</dbReference>
<dbReference type="EMBL" id="ANIK01000044">
    <property type="protein sequence ID" value="EMJ94915.1"/>
    <property type="molecule type" value="Genomic_DNA"/>
</dbReference>
<proteinExistence type="predicted"/>
<dbReference type="PATRIC" id="fig|1218565.3.peg.2202"/>
<evidence type="ECO:0000313" key="1">
    <source>
        <dbReference type="EMBL" id="EMJ94915.1"/>
    </source>
</evidence>